<protein>
    <submittedName>
        <fullName evidence="4">Lipopolysaccharide transport periplasmic protein LptA</fullName>
    </submittedName>
</protein>
<name>A0A1X7BQN9_9RHOB</name>
<keyword evidence="5" id="KW-1185">Reference proteome</keyword>
<evidence type="ECO:0000256" key="1">
    <source>
        <dbReference type="ARBA" id="ARBA00022729"/>
    </source>
</evidence>
<dbReference type="InterPro" id="IPR052037">
    <property type="entry name" value="LPS_export_LptA"/>
</dbReference>
<dbReference type="GO" id="GO:0030288">
    <property type="term" value="C:outer membrane-bounded periplasmic space"/>
    <property type="evidence" value="ECO:0007669"/>
    <property type="project" value="TreeGrafter"/>
</dbReference>
<evidence type="ECO:0000256" key="2">
    <source>
        <dbReference type="SAM" id="SignalP"/>
    </source>
</evidence>
<dbReference type="GO" id="GO:0015920">
    <property type="term" value="P:lipopolysaccharide transport"/>
    <property type="evidence" value="ECO:0007669"/>
    <property type="project" value="TreeGrafter"/>
</dbReference>
<accession>A0A1X7BQN9</accession>
<feature type="signal peptide" evidence="2">
    <location>
        <begin position="1"/>
        <end position="22"/>
    </location>
</feature>
<evidence type="ECO:0000259" key="3">
    <source>
        <dbReference type="Pfam" id="PF03968"/>
    </source>
</evidence>
<feature type="chain" id="PRO_5012033003" evidence="2">
    <location>
        <begin position="23"/>
        <end position="165"/>
    </location>
</feature>
<dbReference type="Gene3D" id="2.60.450.10">
    <property type="entry name" value="Lipopolysaccharide (LPS) transport protein A like domain"/>
    <property type="match status" value="1"/>
</dbReference>
<evidence type="ECO:0000313" key="5">
    <source>
        <dbReference type="Proteomes" id="UP000193224"/>
    </source>
</evidence>
<dbReference type="GO" id="GO:0017089">
    <property type="term" value="F:glycolipid transfer activity"/>
    <property type="evidence" value="ECO:0007669"/>
    <property type="project" value="TreeGrafter"/>
</dbReference>
<dbReference type="Proteomes" id="UP000193224">
    <property type="component" value="Unassembled WGS sequence"/>
</dbReference>
<dbReference type="OrthoDB" id="9811926at2"/>
<dbReference type="EMBL" id="FWXB01000005">
    <property type="protein sequence ID" value="SMC11918.1"/>
    <property type="molecule type" value="Genomic_DNA"/>
</dbReference>
<dbReference type="InterPro" id="IPR005653">
    <property type="entry name" value="OstA-like_N"/>
</dbReference>
<reference evidence="4 5" key="1">
    <citation type="submission" date="2017-03" db="EMBL/GenBank/DDBJ databases">
        <authorList>
            <person name="Afonso C.L."/>
            <person name="Miller P.J."/>
            <person name="Scott M.A."/>
            <person name="Spackman E."/>
            <person name="Goraichik I."/>
            <person name="Dimitrov K.M."/>
            <person name="Suarez D.L."/>
            <person name="Swayne D.E."/>
        </authorList>
    </citation>
    <scope>NUCLEOTIDE SEQUENCE [LARGE SCALE GENOMIC DNA]</scope>
    <source>
        <strain evidence="4 5">CECT 7745</strain>
    </source>
</reference>
<organism evidence="4 5">
    <name type="scientific">Roseovarius aestuarii</name>
    <dbReference type="NCBI Taxonomy" id="475083"/>
    <lineage>
        <taxon>Bacteria</taxon>
        <taxon>Pseudomonadati</taxon>
        <taxon>Pseudomonadota</taxon>
        <taxon>Alphaproteobacteria</taxon>
        <taxon>Rhodobacterales</taxon>
        <taxon>Roseobacteraceae</taxon>
        <taxon>Roseovarius</taxon>
    </lineage>
</organism>
<dbReference type="PANTHER" id="PTHR36504">
    <property type="entry name" value="LIPOPOLYSACCHARIDE EXPORT SYSTEM PROTEIN LPTA"/>
    <property type="match status" value="1"/>
</dbReference>
<dbReference type="GO" id="GO:0009279">
    <property type="term" value="C:cell outer membrane"/>
    <property type="evidence" value="ECO:0007669"/>
    <property type="project" value="TreeGrafter"/>
</dbReference>
<dbReference type="PANTHER" id="PTHR36504:SF1">
    <property type="entry name" value="LIPOPOLYSACCHARIDE EXPORT SYSTEM PROTEIN LPTA"/>
    <property type="match status" value="1"/>
</dbReference>
<sequence>MCRLQFLSLLVCMLLAPAFTMAQGAQVAFGSEEHDSSLPVEVTSDNLNVDQNDGTAIFTGNVLIGQGEMRLWAPRVLVVYREDQSGIESLNATGGVTMISGEDAAEGRQADYNVQSGLIEMEGDVLLIQGVQALTGDKLFIDTKAGTARVTGRVKTVLRSTPENE</sequence>
<evidence type="ECO:0000313" key="4">
    <source>
        <dbReference type="EMBL" id="SMC11918.1"/>
    </source>
</evidence>
<feature type="domain" description="Organic solvent tolerance-like N-terminal" evidence="3">
    <location>
        <begin position="41"/>
        <end position="146"/>
    </location>
</feature>
<dbReference type="Pfam" id="PF03968">
    <property type="entry name" value="LptD_N"/>
    <property type="match status" value="1"/>
</dbReference>
<proteinExistence type="predicted"/>
<keyword evidence="1 2" id="KW-0732">Signal</keyword>
<dbReference type="AlphaFoldDB" id="A0A1X7BQN9"/>
<gene>
    <name evidence="4" type="ORF">ROA7745_01738</name>
</gene>